<dbReference type="Proteomes" id="UP000199376">
    <property type="component" value="Unassembled WGS sequence"/>
</dbReference>
<sequence length="222" mass="24634">MFERINLENLLFWVKTYWRWLLAGLVGLLVLIVTFFVILAGHQKEKTPSDFMISSQSLSSKEEPSASKYIKVDVKGAVHHPGLYQLKIGDRLEDALKRAGGITEEADVEQLNRAQLLADGMVVYVLKIGEEKLPEMKNAGTIPGNPSASDTGGVDSAKNTGKVHLNQASQKDLESLTGIGPKKAEQIIAYREQHPFKSIDELKEIPGIGPKRFEQLKDQLQL</sequence>
<dbReference type="NCBIfam" id="TIGR00426">
    <property type="entry name" value="competence protein ComEA helix-hairpin-helix repeat region"/>
    <property type="match status" value="1"/>
</dbReference>
<dbReference type="Gene3D" id="1.10.150.320">
    <property type="entry name" value="Photosystem II 12 kDa extrinsic protein"/>
    <property type="match status" value="1"/>
</dbReference>
<accession>A0A1I1DZY5</accession>
<dbReference type="InterPro" id="IPR004509">
    <property type="entry name" value="Competence_ComEA_HhH"/>
</dbReference>
<evidence type="ECO:0000256" key="1">
    <source>
        <dbReference type="SAM" id="Phobius"/>
    </source>
</evidence>
<dbReference type="Pfam" id="PF12836">
    <property type="entry name" value="HHH_3"/>
    <property type="match status" value="1"/>
</dbReference>
<dbReference type="InterPro" id="IPR010994">
    <property type="entry name" value="RuvA_2-like"/>
</dbReference>
<keyword evidence="1" id="KW-1133">Transmembrane helix</keyword>
<dbReference type="InterPro" id="IPR019554">
    <property type="entry name" value="Soluble_ligand-bd"/>
</dbReference>
<dbReference type="RefSeq" id="WP_091501219.1">
    <property type="nucleotide sequence ID" value="NZ_FOLI01000001.1"/>
</dbReference>
<evidence type="ECO:0000313" key="4">
    <source>
        <dbReference type="Proteomes" id="UP000199376"/>
    </source>
</evidence>
<reference evidence="3 4" key="1">
    <citation type="submission" date="2016-10" db="EMBL/GenBank/DDBJ databases">
        <authorList>
            <person name="de Groot N.N."/>
        </authorList>
    </citation>
    <scope>NUCLEOTIDE SEQUENCE [LARGE SCALE GENOMIC DNA]</scope>
    <source>
        <strain evidence="3 4">DSM 19113</strain>
    </source>
</reference>
<evidence type="ECO:0000259" key="2">
    <source>
        <dbReference type="SMART" id="SM00278"/>
    </source>
</evidence>
<keyword evidence="1" id="KW-0472">Membrane</keyword>
<dbReference type="SMART" id="SM00278">
    <property type="entry name" value="HhH1"/>
    <property type="match status" value="2"/>
</dbReference>
<dbReference type="EMBL" id="FOLI01000001">
    <property type="protein sequence ID" value="SFB80619.1"/>
    <property type="molecule type" value="Genomic_DNA"/>
</dbReference>
<proteinExistence type="predicted"/>
<keyword evidence="4" id="KW-1185">Reference proteome</keyword>
<organism evidence="3 4">
    <name type="scientific">Fructobacillus durionis</name>
    <dbReference type="NCBI Taxonomy" id="283737"/>
    <lineage>
        <taxon>Bacteria</taxon>
        <taxon>Bacillati</taxon>
        <taxon>Bacillota</taxon>
        <taxon>Bacilli</taxon>
        <taxon>Lactobacillales</taxon>
        <taxon>Lactobacillaceae</taxon>
        <taxon>Fructobacillus</taxon>
    </lineage>
</organism>
<dbReference type="GO" id="GO:0006281">
    <property type="term" value="P:DNA repair"/>
    <property type="evidence" value="ECO:0007669"/>
    <property type="project" value="InterPro"/>
</dbReference>
<dbReference type="PANTHER" id="PTHR21180">
    <property type="entry name" value="ENDONUCLEASE/EXONUCLEASE/PHOSPHATASE FAMILY DOMAIN-CONTAINING PROTEIN 1"/>
    <property type="match status" value="1"/>
</dbReference>
<feature type="transmembrane region" description="Helical" evidence="1">
    <location>
        <begin position="20"/>
        <end position="40"/>
    </location>
</feature>
<dbReference type="SUPFAM" id="SSF47781">
    <property type="entry name" value="RuvA domain 2-like"/>
    <property type="match status" value="1"/>
</dbReference>
<dbReference type="STRING" id="283737.SAMN05660453_0230"/>
<dbReference type="InterPro" id="IPR051675">
    <property type="entry name" value="Endo/Exo/Phosphatase_dom_1"/>
</dbReference>
<feature type="domain" description="Helix-hairpin-helix DNA-binding motif class 1" evidence="2">
    <location>
        <begin position="200"/>
        <end position="219"/>
    </location>
</feature>
<dbReference type="InterPro" id="IPR003583">
    <property type="entry name" value="Hlx-hairpin-Hlx_DNA-bd_motif"/>
</dbReference>
<evidence type="ECO:0000313" key="3">
    <source>
        <dbReference type="EMBL" id="SFB80619.1"/>
    </source>
</evidence>
<dbReference type="AlphaFoldDB" id="A0A1I1DZY5"/>
<dbReference type="GO" id="GO:0003677">
    <property type="term" value="F:DNA binding"/>
    <property type="evidence" value="ECO:0007669"/>
    <property type="project" value="InterPro"/>
</dbReference>
<dbReference type="PANTHER" id="PTHR21180:SF32">
    <property type="entry name" value="ENDONUCLEASE_EXONUCLEASE_PHOSPHATASE FAMILY DOMAIN-CONTAINING PROTEIN 1"/>
    <property type="match status" value="1"/>
</dbReference>
<protein>
    <submittedName>
        <fullName evidence="3">Competence protein ComEA</fullName>
    </submittedName>
</protein>
<keyword evidence="1" id="KW-0812">Transmembrane</keyword>
<dbReference type="OrthoDB" id="9790239at2"/>
<name>A0A1I1DZY5_9LACO</name>
<feature type="domain" description="Helix-hairpin-helix DNA-binding motif class 1" evidence="2">
    <location>
        <begin position="171"/>
        <end position="190"/>
    </location>
</feature>
<dbReference type="Gene3D" id="3.10.560.10">
    <property type="entry name" value="Outer membrane lipoprotein wza domain like"/>
    <property type="match status" value="1"/>
</dbReference>
<dbReference type="GO" id="GO:0015628">
    <property type="term" value="P:protein secretion by the type II secretion system"/>
    <property type="evidence" value="ECO:0007669"/>
    <property type="project" value="TreeGrafter"/>
</dbReference>
<gene>
    <name evidence="3" type="ORF">SAMN05660453_0230</name>
</gene>
<dbReference type="GO" id="GO:0015627">
    <property type="term" value="C:type II protein secretion system complex"/>
    <property type="evidence" value="ECO:0007669"/>
    <property type="project" value="TreeGrafter"/>
</dbReference>
<dbReference type="Pfam" id="PF10531">
    <property type="entry name" value="SLBB"/>
    <property type="match status" value="1"/>
</dbReference>